<sequence>MEYIQYDMSRPCSMAAPQLHNLLATSSFGALEAVAPQPAEKDVSQYTILAVLDKTDTTLTDPPLKLFQTLQAVTTLRTEHSCTN</sequence>
<protein>
    <submittedName>
        <fullName evidence="1">Uncharacterized protein</fullName>
    </submittedName>
</protein>
<dbReference type="AlphaFoldDB" id="A0A5B7F6Z1"/>
<comment type="caution">
    <text evidence="1">The sequence shown here is derived from an EMBL/GenBank/DDBJ whole genome shotgun (WGS) entry which is preliminary data.</text>
</comment>
<proteinExistence type="predicted"/>
<name>A0A5B7F6Z1_PORTR</name>
<organism evidence="1 2">
    <name type="scientific">Portunus trituberculatus</name>
    <name type="common">Swimming crab</name>
    <name type="synonym">Neptunus trituberculatus</name>
    <dbReference type="NCBI Taxonomy" id="210409"/>
    <lineage>
        <taxon>Eukaryota</taxon>
        <taxon>Metazoa</taxon>
        <taxon>Ecdysozoa</taxon>
        <taxon>Arthropoda</taxon>
        <taxon>Crustacea</taxon>
        <taxon>Multicrustacea</taxon>
        <taxon>Malacostraca</taxon>
        <taxon>Eumalacostraca</taxon>
        <taxon>Eucarida</taxon>
        <taxon>Decapoda</taxon>
        <taxon>Pleocyemata</taxon>
        <taxon>Brachyura</taxon>
        <taxon>Eubrachyura</taxon>
        <taxon>Portunoidea</taxon>
        <taxon>Portunidae</taxon>
        <taxon>Portuninae</taxon>
        <taxon>Portunus</taxon>
    </lineage>
</organism>
<keyword evidence="2" id="KW-1185">Reference proteome</keyword>
<evidence type="ECO:0000313" key="1">
    <source>
        <dbReference type="EMBL" id="MPC40324.1"/>
    </source>
</evidence>
<reference evidence="1 2" key="1">
    <citation type="submission" date="2019-05" db="EMBL/GenBank/DDBJ databases">
        <title>Another draft genome of Portunus trituberculatus and its Hox gene families provides insights of decapod evolution.</title>
        <authorList>
            <person name="Jeong J.-H."/>
            <person name="Song I."/>
            <person name="Kim S."/>
            <person name="Choi T."/>
            <person name="Kim D."/>
            <person name="Ryu S."/>
            <person name="Kim W."/>
        </authorList>
    </citation>
    <scope>NUCLEOTIDE SEQUENCE [LARGE SCALE GENOMIC DNA]</scope>
    <source>
        <tissue evidence="1">Muscle</tissue>
    </source>
</reference>
<dbReference type="EMBL" id="VSRR010004652">
    <property type="protein sequence ID" value="MPC40324.1"/>
    <property type="molecule type" value="Genomic_DNA"/>
</dbReference>
<accession>A0A5B7F6Z1</accession>
<gene>
    <name evidence="1" type="ORF">E2C01_033879</name>
</gene>
<dbReference type="Proteomes" id="UP000324222">
    <property type="component" value="Unassembled WGS sequence"/>
</dbReference>
<evidence type="ECO:0000313" key="2">
    <source>
        <dbReference type="Proteomes" id="UP000324222"/>
    </source>
</evidence>